<evidence type="ECO:0000313" key="2">
    <source>
        <dbReference type="EMBL" id="MRG97008.1"/>
    </source>
</evidence>
<dbReference type="AlphaFoldDB" id="A0A6N7PY44"/>
<dbReference type="OrthoDB" id="5379762at2"/>
<reference evidence="2 3" key="1">
    <citation type="submission" date="2019-10" db="EMBL/GenBank/DDBJ databases">
        <title>A soil myxobacterium in the family Polyangiaceae.</title>
        <authorList>
            <person name="Li Y."/>
            <person name="Wang J."/>
        </authorList>
    </citation>
    <scope>NUCLEOTIDE SEQUENCE [LARGE SCALE GENOMIC DNA]</scope>
    <source>
        <strain evidence="2 3">DSM 14734</strain>
    </source>
</reference>
<keyword evidence="3" id="KW-1185">Reference proteome</keyword>
<keyword evidence="1" id="KW-0732">Signal</keyword>
<feature type="chain" id="PRO_5026995292" evidence="1">
    <location>
        <begin position="23"/>
        <end position="453"/>
    </location>
</feature>
<comment type="caution">
    <text evidence="2">The sequence shown here is derived from an EMBL/GenBank/DDBJ whole genome shotgun (WGS) entry which is preliminary data.</text>
</comment>
<evidence type="ECO:0000313" key="3">
    <source>
        <dbReference type="Proteomes" id="UP000440224"/>
    </source>
</evidence>
<evidence type="ECO:0000256" key="1">
    <source>
        <dbReference type="SAM" id="SignalP"/>
    </source>
</evidence>
<organism evidence="2 3">
    <name type="scientific">Polyangium spumosum</name>
    <dbReference type="NCBI Taxonomy" id="889282"/>
    <lineage>
        <taxon>Bacteria</taxon>
        <taxon>Pseudomonadati</taxon>
        <taxon>Myxococcota</taxon>
        <taxon>Polyangia</taxon>
        <taxon>Polyangiales</taxon>
        <taxon>Polyangiaceae</taxon>
        <taxon>Polyangium</taxon>
    </lineage>
</organism>
<proteinExistence type="predicted"/>
<dbReference type="RefSeq" id="WP_153823790.1">
    <property type="nucleotide sequence ID" value="NZ_WJIE01000014.1"/>
</dbReference>
<accession>A0A6N7PY44</accession>
<gene>
    <name evidence="2" type="ORF">GF068_34545</name>
</gene>
<dbReference type="EMBL" id="WJIE01000014">
    <property type="protein sequence ID" value="MRG97008.1"/>
    <property type="molecule type" value="Genomic_DNA"/>
</dbReference>
<sequence>MVNKSRFLAIGLLAALAVPACAAQDPALPEETESTASAATATRIYASEGDLDFSFETLGTFEERDGVRALILRGTANRYLKSVFSFVPDDAFGQANIISERRLEVVIHEGHELNSLLSGLPLFVSINTFTGTPNQYTARVEVSARFYDFLGSSDIWIDEAVQPFYALNGTDNVVYRGGADVLGNPLTVTAPDGAPTVFPVDANSYRLDWSYANLHDAIDPHTQYLSFSATRPDGTLAKKSARLVARVTGLALTSGDPYTVWPTPACEPSVHACYLSQPAGTTDFAACGSYRQVQRCVHADACDVLQEPLSLASIDASSLEPARAAWNQGSSGYNWRNLQPIAAYDTPECPAAPVTIASVVDEIASTDQNQPASEYGTFTDRAGLSATTFFGANGGSALLAAIDAFAGGGDIEAWYYSEQVSCHNCTDFITRVVLLYPDSGVVLVLDGNYGYDS</sequence>
<feature type="signal peptide" evidence="1">
    <location>
        <begin position="1"/>
        <end position="22"/>
    </location>
</feature>
<protein>
    <submittedName>
        <fullName evidence="2">Uncharacterized protein</fullName>
    </submittedName>
</protein>
<name>A0A6N7PY44_9BACT</name>
<dbReference type="Proteomes" id="UP000440224">
    <property type="component" value="Unassembled WGS sequence"/>
</dbReference>